<dbReference type="OrthoDB" id="256429at2759"/>
<accession>A0A5J4X0P8</accession>
<organism evidence="1 2">
    <name type="scientific">Streblomastix strix</name>
    <dbReference type="NCBI Taxonomy" id="222440"/>
    <lineage>
        <taxon>Eukaryota</taxon>
        <taxon>Metamonada</taxon>
        <taxon>Preaxostyla</taxon>
        <taxon>Oxymonadida</taxon>
        <taxon>Streblomastigidae</taxon>
        <taxon>Streblomastix</taxon>
    </lineage>
</organism>
<comment type="caution">
    <text evidence="1">The sequence shown here is derived from an EMBL/GenBank/DDBJ whole genome shotgun (WGS) entry which is preliminary data.</text>
</comment>
<dbReference type="SUPFAM" id="SSF56300">
    <property type="entry name" value="Metallo-dependent phosphatases"/>
    <property type="match status" value="1"/>
</dbReference>
<dbReference type="EMBL" id="SNRW01000485">
    <property type="protein sequence ID" value="KAA6400877.1"/>
    <property type="molecule type" value="Genomic_DNA"/>
</dbReference>
<proteinExistence type="predicted"/>
<name>A0A5J4X0P8_9EUKA</name>
<dbReference type="Gene3D" id="3.60.21.10">
    <property type="match status" value="1"/>
</dbReference>
<sequence>MHGGIVPMMPVTSLEDEGPHLEPQDYDNISGQQVMYHDWRRKLEILFYSLWGDPGILEDIHAGRPPFNAETTERFIRANSLEMCIRAHEAPTHGFLPAFHSGRISLVFSSDSYCETNTQGAVYLLRLSPLSDNSNSGNTDIFTLPSISENKELYPVPVLTLDTILLEIQKYINELGYQSNDVTMAATASDMRRKEFQEKKRSEYENREKNMVRLQKEIIHMAISCASNIFNNHVLKENQSEESELEDMCQIAEKSIFSNSEIWKKIKQVQQLSSCGACGLQLMKINIRRRTRQYFIDEQRKRVDNETSEGEIYG</sequence>
<dbReference type="InterPro" id="IPR029052">
    <property type="entry name" value="Metallo-depent_PP-like"/>
</dbReference>
<dbReference type="Proteomes" id="UP000324800">
    <property type="component" value="Unassembled WGS sequence"/>
</dbReference>
<evidence type="ECO:0000313" key="1">
    <source>
        <dbReference type="EMBL" id="KAA6400877.1"/>
    </source>
</evidence>
<dbReference type="AlphaFoldDB" id="A0A5J4X0P8"/>
<evidence type="ECO:0008006" key="3">
    <source>
        <dbReference type="Google" id="ProtNLM"/>
    </source>
</evidence>
<gene>
    <name evidence="1" type="ORF">EZS28_003598</name>
</gene>
<protein>
    <recommendedName>
        <fullName evidence="3">Serine/threonine specific protein phosphatases domain-containing protein</fullName>
    </recommendedName>
</protein>
<evidence type="ECO:0000313" key="2">
    <source>
        <dbReference type="Proteomes" id="UP000324800"/>
    </source>
</evidence>
<reference evidence="1 2" key="1">
    <citation type="submission" date="2019-03" db="EMBL/GenBank/DDBJ databases">
        <title>Single cell metagenomics reveals metabolic interactions within the superorganism composed of flagellate Streblomastix strix and complex community of Bacteroidetes bacteria on its surface.</title>
        <authorList>
            <person name="Treitli S.C."/>
            <person name="Kolisko M."/>
            <person name="Husnik F."/>
            <person name="Keeling P."/>
            <person name="Hampl V."/>
        </authorList>
    </citation>
    <scope>NUCLEOTIDE SEQUENCE [LARGE SCALE GENOMIC DNA]</scope>
    <source>
        <strain evidence="1">ST1C</strain>
    </source>
</reference>